<feature type="region of interest" description="Disordered" evidence="1">
    <location>
        <begin position="697"/>
        <end position="732"/>
    </location>
</feature>
<proteinExistence type="predicted"/>
<dbReference type="EMBL" id="CACRXK020001627">
    <property type="protein sequence ID" value="CAB3990244.1"/>
    <property type="molecule type" value="Genomic_DNA"/>
</dbReference>
<evidence type="ECO:0000256" key="2">
    <source>
        <dbReference type="SAM" id="SignalP"/>
    </source>
</evidence>
<sequence length="1190" mass="137196">MAYSCLLSLGLRSTFLLVCLHYVLGDVYMHNPRGSNDRLNANGQNRQNANRLFDSQNNAKGGYNVGELPYRNGGGSQDLQYAMKYFMSGSKYRSSGGQSHLTIEWTNQHGCGHGDLDCNIVLQYMCQDNRYESLDDTRRNKDIDTIRNGRTEATIGYRAVNINSKRQKNDQKARQARLDRGMHEPWEWHDKCRKRQRNKGLFTADQNMKDNIGSTSTRQNPNGNRHGYECAEERDYYPYWHPTDWKDMAVYVTNKAHCAFYEYFSFNRHPKGECLERYPGNDGFKHYSQYNNPTECKQRGGVWTLFHSFIDFKGEYKDKASCERASTNDVPLVWGIPYRSEYVDALAIDKATNKPQEFCLVQAPKLDCRLSPVSRPNHLGNVKDAQAMNYTWIIPYFPSQVEKRCAVRIRYNISTYDYDGNSTFSDKNGNNSPVKNDPEVKFQTESGRYNFELQLAVNTAQFGRTFQDRSHVMVLMPRQSNGNDIADDVAVYNLNVRGKRGNIVQVYPAVEYDFVPKDLSCTSNDVVHIQWTGSTRNPGNNDGEGARGTDKNNMVEIDDSGINVKIKNDGKMISEDTKLIYTPDNKIKSMEDLPSCVSENRRLTFQDQLNNSPASYSVALSFAPGSYKYMCTRNNNFSNRNQKGSIRVSQTTTSCRKLRACMRELIARKRNACVIETPVLFQHVYCDIYLHNPRGSNDRLNSRGTNRRNANRLFDSQNNNKGGYNVGEKNDRANTLERNQFNMKYVMSGPQADSEDKGATYLNIEWTNQHGCGDGDLNCQIILQYMCQEHEERDIGSNTIVNRKRNGQTESTPRYRRHNPFTSKRQKDREEKYHSRHSSYGLNEPWTWYDKCTKRNRNHGLFTADKDLSRSRKHASIYTRQNPKGTRYGFECPEERDYYPYWHPTDWTDIAVLVDKKADCSYYQTESFNVKPKGECMEKYSDGSFKHDSKYNNAAECQGQWIDFHNYLEKAPQNTQGSCEAAGNKWLYAYRSDEYDQDRGEIKKKCVVPLKKPECLVAPYSRSNHLGNGNGITPLTYKWKLPHYPSQKEQRCFFRIRYNISTNDPLSGKFFFVPFPVYVRGNKIKTNPTVRLFDKLPLQLAINTAQFGRTFQDRSHMFILKPRSRNDLPNDLNIHNVNIRGKRGNIVQVYPAVEYDFVPKRLTISTNDAIHMAWTGANTNPRGNAGQGAA</sequence>
<accession>A0A6S7G9X5</accession>
<comment type="caution">
    <text evidence="3">The sequence shown here is derived from an EMBL/GenBank/DDBJ whole genome shotgun (WGS) entry which is preliminary data.</text>
</comment>
<organism evidence="3 4">
    <name type="scientific">Paramuricea clavata</name>
    <name type="common">Red gorgonian</name>
    <name type="synonym">Violescent sea-whip</name>
    <dbReference type="NCBI Taxonomy" id="317549"/>
    <lineage>
        <taxon>Eukaryota</taxon>
        <taxon>Metazoa</taxon>
        <taxon>Cnidaria</taxon>
        <taxon>Anthozoa</taxon>
        <taxon>Octocorallia</taxon>
        <taxon>Malacalcyonacea</taxon>
        <taxon>Plexauridae</taxon>
        <taxon>Paramuricea</taxon>
    </lineage>
</organism>
<keyword evidence="2" id="KW-0732">Signal</keyword>
<feature type="chain" id="PRO_5043826087" evidence="2">
    <location>
        <begin position="26"/>
        <end position="1190"/>
    </location>
</feature>
<evidence type="ECO:0000313" key="4">
    <source>
        <dbReference type="Proteomes" id="UP001152795"/>
    </source>
</evidence>
<name>A0A6S7G9X5_PARCT</name>
<feature type="signal peptide" evidence="2">
    <location>
        <begin position="1"/>
        <end position="25"/>
    </location>
</feature>
<dbReference type="Proteomes" id="UP001152795">
    <property type="component" value="Unassembled WGS sequence"/>
</dbReference>
<dbReference type="PANTHER" id="PTHR35170:SF2">
    <property type="entry name" value="PROTEIN DD3-3"/>
    <property type="match status" value="1"/>
</dbReference>
<protein>
    <submittedName>
        <fullName evidence="3">Uncharacterized protein</fullName>
    </submittedName>
</protein>
<keyword evidence="4" id="KW-1185">Reference proteome</keyword>
<dbReference type="OrthoDB" id="5981914at2759"/>
<feature type="non-terminal residue" evidence="3">
    <location>
        <position position="1"/>
    </location>
</feature>
<feature type="region of interest" description="Disordered" evidence="1">
    <location>
        <begin position="804"/>
        <end position="836"/>
    </location>
</feature>
<feature type="compositionally biased region" description="Polar residues" evidence="1">
    <location>
        <begin position="711"/>
        <end position="722"/>
    </location>
</feature>
<dbReference type="AlphaFoldDB" id="A0A6S7G9X5"/>
<evidence type="ECO:0000313" key="3">
    <source>
        <dbReference type="EMBL" id="CAB3990244.1"/>
    </source>
</evidence>
<gene>
    <name evidence="3" type="ORF">PACLA_8A047997</name>
</gene>
<dbReference type="InterPro" id="IPR053320">
    <property type="entry name" value="Protein_DD3-3_O-glyco"/>
</dbReference>
<feature type="region of interest" description="Disordered" evidence="1">
    <location>
        <begin position="532"/>
        <end position="553"/>
    </location>
</feature>
<dbReference type="PANTHER" id="PTHR35170">
    <property type="entry name" value="PROTEIN DD3-3"/>
    <property type="match status" value="1"/>
</dbReference>
<evidence type="ECO:0000256" key="1">
    <source>
        <dbReference type="SAM" id="MobiDB-lite"/>
    </source>
</evidence>
<reference evidence="3" key="1">
    <citation type="submission" date="2020-04" db="EMBL/GenBank/DDBJ databases">
        <authorList>
            <person name="Alioto T."/>
            <person name="Alioto T."/>
            <person name="Gomez Garrido J."/>
        </authorList>
    </citation>
    <scope>NUCLEOTIDE SEQUENCE</scope>
    <source>
        <strain evidence="3">A484AB</strain>
    </source>
</reference>